<evidence type="ECO:0000256" key="9">
    <source>
        <dbReference type="ARBA" id="ARBA00031586"/>
    </source>
</evidence>
<keyword evidence="8 11" id="KW-0472">Membrane</keyword>
<reference evidence="12" key="1">
    <citation type="journal article" date="2020" name="Mitochondrial DNA Part B Resour">
        <title>Complete mitochondrial genome of Pseudocrangonyx joolaei (Crustacea: Amphipoda: Pseudocrangonyctidae).</title>
        <authorList>
            <person name="Lee C.-W."/>
            <person name="Nakano T."/>
            <person name="Tomikawa K."/>
            <person name="Min G.-S."/>
        </authorList>
    </citation>
    <scope>NUCLEOTIDE SEQUENCE</scope>
</reference>
<keyword evidence="7" id="KW-0520">NAD</keyword>
<comment type="subcellular location">
    <subcellularLocation>
        <location evidence="1">Membrane</location>
        <topology evidence="1">Multi-pass membrane protein</topology>
    </subcellularLocation>
</comment>
<dbReference type="Gene3D" id="1.10.287.3510">
    <property type="match status" value="1"/>
</dbReference>
<keyword evidence="12" id="KW-0496">Mitochondrion</keyword>
<keyword evidence="4 11" id="KW-0812">Transmembrane</keyword>
<evidence type="ECO:0000256" key="1">
    <source>
        <dbReference type="ARBA" id="ARBA00004141"/>
    </source>
</evidence>
<feature type="transmembrane region" description="Helical" evidence="11">
    <location>
        <begin position="30"/>
        <end position="49"/>
    </location>
</feature>
<dbReference type="GO" id="GO:0016020">
    <property type="term" value="C:membrane"/>
    <property type="evidence" value="ECO:0007669"/>
    <property type="project" value="UniProtKB-SubCell"/>
</dbReference>
<evidence type="ECO:0000256" key="11">
    <source>
        <dbReference type="SAM" id="Phobius"/>
    </source>
</evidence>
<evidence type="ECO:0000256" key="5">
    <source>
        <dbReference type="ARBA" id="ARBA00022967"/>
    </source>
</evidence>
<evidence type="ECO:0000256" key="10">
    <source>
        <dbReference type="ARBA" id="ARBA00049551"/>
    </source>
</evidence>
<dbReference type="InterPro" id="IPR039428">
    <property type="entry name" value="NUOK/Mnh_C1-like"/>
</dbReference>
<feature type="transmembrane region" description="Helical" evidence="11">
    <location>
        <begin position="6"/>
        <end position="23"/>
    </location>
</feature>
<dbReference type="GO" id="GO:0008137">
    <property type="term" value="F:NADH dehydrogenase (ubiquinone) activity"/>
    <property type="evidence" value="ECO:0007669"/>
    <property type="project" value="UniProtKB-EC"/>
</dbReference>
<comment type="catalytic activity">
    <reaction evidence="10">
        <text>a ubiquinone + NADH + 5 H(+)(in) = a ubiquinol + NAD(+) + 4 H(+)(out)</text>
        <dbReference type="Rhea" id="RHEA:29091"/>
        <dbReference type="Rhea" id="RHEA-COMP:9565"/>
        <dbReference type="Rhea" id="RHEA-COMP:9566"/>
        <dbReference type="ChEBI" id="CHEBI:15378"/>
        <dbReference type="ChEBI" id="CHEBI:16389"/>
        <dbReference type="ChEBI" id="CHEBI:17976"/>
        <dbReference type="ChEBI" id="CHEBI:57540"/>
        <dbReference type="ChEBI" id="CHEBI:57945"/>
        <dbReference type="EC" id="7.1.1.2"/>
    </reaction>
</comment>
<evidence type="ECO:0000313" key="12">
    <source>
        <dbReference type="EMBL" id="QOC70579.1"/>
    </source>
</evidence>
<dbReference type="GeneID" id="59440730"/>
<protein>
    <recommendedName>
        <fullName evidence="3">NADH-ubiquinone oxidoreductase chain 4L</fullName>
    </recommendedName>
    <alternativeName>
        <fullName evidence="9">NADH dehydrogenase subunit 4L</fullName>
    </alternativeName>
</protein>
<proteinExistence type="inferred from homology"/>
<sequence>MSGLSMGLIVMLLGGLFKVAVNYSRLLISLLSLEMASLSLYGMGLLYFWGTLEEVFVLLYFLVMVVCEGVLGLTLLVLMMRSHSSDSMMGFDCSVC</sequence>
<comment type="similarity">
    <text evidence="2">Belongs to the complex I subunit 4L family.</text>
</comment>
<evidence type="ECO:0000256" key="6">
    <source>
        <dbReference type="ARBA" id="ARBA00022989"/>
    </source>
</evidence>
<dbReference type="Pfam" id="PF00420">
    <property type="entry name" value="Oxidored_q2"/>
    <property type="match status" value="1"/>
</dbReference>
<dbReference type="EMBL" id="MT211951">
    <property type="protein sequence ID" value="QOC70579.1"/>
    <property type="molecule type" value="Genomic_DNA"/>
</dbReference>
<dbReference type="AlphaFoldDB" id="A0A7L7T7A1"/>
<evidence type="ECO:0000256" key="7">
    <source>
        <dbReference type="ARBA" id="ARBA00023027"/>
    </source>
</evidence>
<evidence type="ECO:0000256" key="2">
    <source>
        <dbReference type="ARBA" id="ARBA00010519"/>
    </source>
</evidence>
<feature type="transmembrane region" description="Helical" evidence="11">
    <location>
        <begin position="55"/>
        <end position="79"/>
    </location>
</feature>
<gene>
    <name evidence="12" type="primary">ND4L</name>
</gene>
<evidence type="ECO:0000256" key="8">
    <source>
        <dbReference type="ARBA" id="ARBA00023136"/>
    </source>
</evidence>
<evidence type="ECO:0000256" key="4">
    <source>
        <dbReference type="ARBA" id="ARBA00022692"/>
    </source>
</evidence>
<keyword evidence="5" id="KW-1278">Translocase</keyword>
<dbReference type="RefSeq" id="YP_009941521.1">
    <property type="nucleotide sequence ID" value="NC_050961.1"/>
</dbReference>
<organism evidence="12">
    <name type="scientific">Pseudocrangonyx joolaei</name>
    <dbReference type="NCBI Taxonomy" id="2558326"/>
    <lineage>
        <taxon>Eukaryota</taxon>
        <taxon>Metazoa</taxon>
        <taxon>Ecdysozoa</taxon>
        <taxon>Arthropoda</taxon>
        <taxon>Crustacea</taxon>
        <taxon>Multicrustacea</taxon>
        <taxon>Malacostraca</taxon>
        <taxon>Eumalacostraca</taxon>
        <taxon>Peracarida</taxon>
        <taxon>Amphipoda</taxon>
        <taxon>Senticaudata</taxon>
        <taxon>Gammarida</taxon>
        <taxon>Crangonyctidira</taxon>
        <taxon>Crangonyctoidea</taxon>
        <taxon>Pseudocrangonyctidae</taxon>
        <taxon>Pseudocrangonyx</taxon>
    </lineage>
</organism>
<accession>A0A7L7T7A1</accession>
<name>A0A7L7T7A1_9CRUS</name>
<geneLocation type="mitochondrion" evidence="12"/>
<evidence type="ECO:0000256" key="3">
    <source>
        <dbReference type="ARBA" id="ARBA00016612"/>
    </source>
</evidence>
<keyword evidence="6 11" id="KW-1133">Transmembrane helix</keyword>
<dbReference type="CTD" id="4539"/>